<dbReference type="HOGENOM" id="CLU_072983_0_0_2"/>
<dbReference type="GeneID" id="24802799"/>
<dbReference type="Gene3D" id="3.20.20.140">
    <property type="entry name" value="Metal-dependent hydrolases"/>
    <property type="match status" value="1"/>
</dbReference>
<dbReference type="CDD" id="cd07432">
    <property type="entry name" value="PHP_HisPPase"/>
    <property type="match status" value="1"/>
</dbReference>
<dbReference type="AlphaFoldDB" id="A0A0F7IJL4"/>
<sequence length="234" mass="25896">MEELFKIDFHVHTIYSGDSIITPKLLVKASLKSGLNGVAITDHNTTKGIQKVKDFLKNADLTIIDGIEIQTRVGDIIGLFINEELSSIDPYEVCDKIHEQGGLVILPHPFRKRGLQNLSNELLKKIDLIEVLNARSSKESNQRALIFSRSSNIMPIAGSDAHTPFEVGRAHVKFTMQITSENEIKSLLRTGEFQIGGSETPQHLQILSRGISAYKNKGLTGLIRAGTKKILGRD</sequence>
<name>A0A0F7IJL4_9EURY</name>
<dbReference type="Pfam" id="PF02811">
    <property type="entry name" value="PHP"/>
    <property type="match status" value="1"/>
</dbReference>
<dbReference type="PANTHER" id="PTHR42924">
    <property type="entry name" value="EXONUCLEASE"/>
    <property type="match status" value="1"/>
</dbReference>
<feature type="domain" description="Polymerase/histidinol phosphatase N-terminal" evidence="1">
    <location>
        <begin position="7"/>
        <end position="73"/>
    </location>
</feature>
<dbReference type="OrthoDB" id="63337at2157"/>
<dbReference type="InParanoid" id="A0A0F7IJL4"/>
<dbReference type="EMBL" id="CP011267">
    <property type="protein sequence ID" value="AKG92432.1"/>
    <property type="molecule type" value="Genomic_DNA"/>
</dbReference>
<dbReference type="InterPro" id="IPR003141">
    <property type="entry name" value="Pol/His_phosphatase_N"/>
</dbReference>
<dbReference type="STRING" id="113653.GAH_00211"/>
<organism evidence="2 3">
    <name type="scientific">Geoglobus ahangari</name>
    <dbReference type="NCBI Taxonomy" id="113653"/>
    <lineage>
        <taxon>Archaea</taxon>
        <taxon>Methanobacteriati</taxon>
        <taxon>Methanobacteriota</taxon>
        <taxon>Archaeoglobi</taxon>
        <taxon>Archaeoglobales</taxon>
        <taxon>Archaeoglobaceae</taxon>
        <taxon>Geoglobus</taxon>
    </lineage>
</organism>
<dbReference type="RefSeq" id="WP_052747708.1">
    <property type="nucleotide sequence ID" value="NZ_CP011267.1"/>
</dbReference>
<evidence type="ECO:0000313" key="3">
    <source>
        <dbReference type="Proteomes" id="UP000034723"/>
    </source>
</evidence>
<dbReference type="SUPFAM" id="SSF89550">
    <property type="entry name" value="PHP domain-like"/>
    <property type="match status" value="1"/>
</dbReference>
<dbReference type="Proteomes" id="UP000034723">
    <property type="component" value="Chromosome"/>
</dbReference>
<gene>
    <name evidence="2" type="ORF">GAH_00211</name>
</gene>
<dbReference type="InterPro" id="IPR052018">
    <property type="entry name" value="PHP_domain"/>
</dbReference>
<proteinExistence type="predicted"/>
<dbReference type="InterPro" id="IPR004013">
    <property type="entry name" value="PHP_dom"/>
</dbReference>
<protein>
    <submittedName>
        <fullName evidence="2">Putative metal-dependent phosphoesterases (PHP family)</fullName>
    </submittedName>
</protein>
<accession>A0A0F7IJL4</accession>
<keyword evidence="3" id="KW-1185">Reference proteome</keyword>
<dbReference type="GO" id="GO:0035312">
    <property type="term" value="F:5'-3' DNA exonuclease activity"/>
    <property type="evidence" value="ECO:0007669"/>
    <property type="project" value="TreeGrafter"/>
</dbReference>
<dbReference type="GO" id="GO:0004534">
    <property type="term" value="F:5'-3' RNA exonuclease activity"/>
    <property type="evidence" value="ECO:0007669"/>
    <property type="project" value="TreeGrafter"/>
</dbReference>
<dbReference type="Pfam" id="PF13263">
    <property type="entry name" value="PHP_C"/>
    <property type="match status" value="1"/>
</dbReference>
<dbReference type="SMART" id="SM00481">
    <property type="entry name" value="POLIIIAc"/>
    <property type="match status" value="1"/>
</dbReference>
<dbReference type="PANTHER" id="PTHR42924:SF3">
    <property type="entry name" value="POLYMERASE_HISTIDINOL PHOSPHATASE N-TERMINAL DOMAIN-CONTAINING PROTEIN"/>
    <property type="match status" value="1"/>
</dbReference>
<dbReference type="NCBIfam" id="NF038032">
    <property type="entry name" value="CehA_McbA_metalo"/>
    <property type="match status" value="1"/>
</dbReference>
<reference evidence="2 3" key="1">
    <citation type="submission" date="2015-04" db="EMBL/GenBank/DDBJ databases">
        <title>The complete genome sequence of the hyperthermophilic, obligate iron-reducing archaeon Geoglobus ahangari strain 234T.</title>
        <authorList>
            <person name="Manzella M.P."/>
            <person name="Holmes D.E."/>
            <person name="Rocheleau J.M."/>
            <person name="Chung A."/>
            <person name="Reguera G."/>
            <person name="Kashefi K."/>
        </authorList>
    </citation>
    <scope>NUCLEOTIDE SEQUENCE [LARGE SCALE GENOMIC DNA]</scope>
    <source>
        <strain evidence="2 3">234</strain>
    </source>
</reference>
<dbReference type="InterPro" id="IPR016195">
    <property type="entry name" value="Pol/histidinol_Pase-like"/>
</dbReference>
<evidence type="ECO:0000313" key="2">
    <source>
        <dbReference type="EMBL" id="AKG92432.1"/>
    </source>
</evidence>
<evidence type="ECO:0000259" key="1">
    <source>
        <dbReference type="SMART" id="SM00481"/>
    </source>
</evidence>
<dbReference type="KEGG" id="gah:GAH_00211"/>